<keyword evidence="1" id="KW-0472">Membrane</keyword>
<comment type="caution">
    <text evidence="2">The sequence shown here is derived from an EMBL/GenBank/DDBJ whole genome shotgun (WGS) entry which is preliminary data.</text>
</comment>
<keyword evidence="1" id="KW-1133">Transmembrane helix</keyword>
<evidence type="ECO:0000256" key="1">
    <source>
        <dbReference type="SAM" id="Phobius"/>
    </source>
</evidence>
<keyword evidence="1" id="KW-0812">Transmembrane</keyword>
<name>A0ABP7XHE2_9FLAO</name>
<reference evidence="3" key="1">
    <citation type="journal article" date="2019" name="Int. J. Syst. Evol. Microbiol.">
        <title>The Global Catalogue of Microorganisms (GCM) 10K type strain sequencing project: providing services to taxonomists for standard genome sequencing and annotation.</title>
        <authorList>
            <consortium name="The Broad Institute Genomics Platform"/>
            <consortium name="The Broad Institute Genome Sequencing Center for Infectious Disease"/>
            <person name="Wu L."/>
            <person name="Ma J."/>
        </authorList>
    </citation>
    <scope>NUCLEOTIDE SEQUENCE [LARGE SCALE GENOMIC DNA]</scope>
    <source>
        <strain evidence="3">JCM 17106</strain>
    </source>
</reference>
<accession>A0ABP7XHE2</accession>
<feature type="transmembrane region" description="Helical" evidence="1">
    <location>
        <begin position="27"/>
        <end position="46"/>
    </location>
</feature>
<dbReference type="EMBL" id="BAABCW010000005">
    <property type="protein sequence ID" value="GAA4115551.1"/>
    <property type="molecule type" value="Genomic_DNA"/>
</dbReference>
<evidence type="ECO:0000313" key="2">
    <source>
        <dbReference type="EMBL" id="GAA4115551.1"/>
    </source>
</evidence>
<organism evidence="2 3">
    <name type="scientific">Aquimarina addita</name>
    <dbReference type="NCBI Taxonomy" id="870485"/>
    <lineage>
        <taxon>Bacteria</taxon>
        <taxon>Pseudomonadati</taxon>
        <taxon>Bacteroidota</taxon>
        <taxon>Flavobacteriia</taxon>
        <taxon>Flavobacteriales</taxon>
        <taxon>Flavobacteriaceae</taxon>
        <taxon>Aquimarina</taxon>
    </lineage>
</organism>
<evidence type="ECO:0000313" key="3">
    <source>
        <dbReference type="Proteomes" id="UP001500459"/>
    </source>
</evidence>
<keyword evidence="3" id="KW-1185">Reference proteome</keyword>
<proteinExistence type="predicted"/>
<gene>
    <name evidence="2" type="ORF">GCM10022393_15700</name>
</gene>
<dbReference type="Proteomes" id="UP001500459">
    <property type="component" value="Unassembled WGS sequence"/>
</dbReference>
<protein>
    <submittedName>
        <fullName evidence="2">Uncharacterized protein</fullName>
    </submittedName>
</protein>
<sequence length="93" mass="10713">MYLFHFSLTILIPSFILDWPIPATLKFLAVLVGTKAICFITYHYVVRATFIGKFLNGRKYSRRLSDIKKSNDYQESDNGIKLDKGTYNKSSLV</sequence>